<evidence type="ECO:0008006" key="3">
    <source>
        <dbReference type="Google" id="ProtNLM"/>
    </source>
</evidence>
<evidence type="ECO:0000313" key="2">
    <source>
        <dbReference type="Proteomes" id="UP000192610"/>
    </source>
</evidence>
<accession>A0A1V9EP63</accession>
<dbReference type="InterPro" id="IPR052552">
    <property type="entry name" value="YeaO-like"/>
</dbReference>
<dbReference type="AlphaFoldDB" id="A0A1V9EP63"/>
<dbReference type="PANTHER" id="PTHR36849:SF1">
    <property type="entry name" value="CYTOPLASMIC PROTEIN"/>
    <property type="match status" value="1"/>
</dbReference>
<dbReference type="Proteomes" id="UP000192610">
    <property type="component" value="Unassembled WGS sequence"/>
</dbReference>
<dbReference type="RefSeq" id="WP_081200688.1">
    <property type="nucleotide sequence ID" value="NZ_FOCZ01000023.1"/>
</dbReference>
<protein>
    <recommendedName>
        <fullName evidence="3">MarR family transcriptional regulator</fullName>
    </recommendedName>
</protein>
<dbReference type="EMBL" id="LVXG01000020">
    <property type="protein sequence ID" value="OQP47920.1"/>
    <property type="molecule type" value="Genomic_DNA"/>
</dbReference>
<dbReference type="Pfam" id="PF22752">
    <property type="entry name" value="DUF488-N3i"/>
    <property type="match status" value="1"/>
</dbReference>
<keyword evidence="2" id="KW-1185">Reference proteome</keyword>
<sequence length="113" mass="13084">MSIVVKRIYEPIASKDGYRILVDRLWPRGIKKEKADIDTWLKEVAPSTELRKWFHAGEGTFVEFKKKYLAELKENPALKDLKALVKEHKQVTLLYAAKDEEQNHAHILADLLG</sequence>
<dbReference type="PANTHER" id="PTHR36849">
    <property type="entry name" value="CYTOPLASMIC PROTEIN-RELATED"/>
    <property type="match status" value="1"/>
</dbReference>
<organism evidence="1 2">
    <name type="scientific">Niastella yeongjuensis</name>
    <dbReference type="NCBI Taxonomy" id="354355"/>
    <lineage>
        <taxon>Bacteria</taxon>
        <taxon>Pseudomonadati</taxon>
        <taxon>Bacteroidota</taxon>
        <taxon>Chitinophagia</taxon>
        <taxon>Chitinophagales</taxon>
        <taxon>Chitinophagaceae</taxon>
        <taxon>Niastella</taxon>
    </lineage>
</organism>
<evidence type="ECO:0000313" key="1">
    <source>
        <dbReference type="EMBL" id="OQP47920.1"/>
    </source>
</evidence>
<reference evidence="2" key="1">
    <citation type="submission" date="2016-04" db="EMBL/GenBank/DDBJ databases">
        <authorList>
            <person name="Chen L."/>
            <person name="Zhuang W."/>
            <person name="Wang G."/>
        </authorList>
    </citation>
    <scope>NUCLEOTIDE SEQUENCE [LARGE SCALE GENOMIC DNA]</scope>
    <source>
        <strain evidence="2">17621</strain>
    </source>
</reference>
<comment type="caution">
    <text evidence="1">The sequence shown here is derived from an EMBL/GenBank/DDBJ whole genome shotgun (WGS) entry which is preliminary data.</text>
</comment>
<gene>
    <name evidence="1" type="ORF">A4H97_30410</name>
</gene>
<dbReference type="OrthoDB" id="9790745at2"/>
<name>A0A1V9EP63_9BACT</name>
<proteinExistence type="predicted"/>